<dbReference type="PROSITE" id="PS51186">
    <property type="entry name" value="GNAT"/>
    <property type="match status" value="1"/>
</dbReference>
<name>A0A0K2WBC5_ANEMI</name>
<gene>
    <name evidence="1" type="ORF">SAMN04487909_13431</name>
</gene>
<dbReference type="InterPro" id="IPR000182">
    <property type="entry name" value="GNAT_dom"/>
</dbReference>
<dbReference type="Pfam" id="PF00583">
    <property type="entry name" value="Acetyltransf_1"/>
    <property type="match status" value="1"/>
</dbReference>
<proteinExistence type="predicted"/>
<dbReference type="GO" id="GO:0016747">
    <property type="term" value="F:acyltransferase activity, transferring groups other than amino-acyl groups"/>
    <property type="evidence" value="ECO:0007669"/>
    <property type="project" value="InterPro"/>
</dbReference>
<dbReference type="RefSeq" id="WP_052520362.1">
    <property type="nucleotide sequence ID" value="NZ_BJOA01000100.1"/>
</dbReference>
<keyword evidence="1" id="KW-0808">Transferase</keyword>
<sequence>MLCGQKMNTNNDIQYKQLIMDDVREGLLDYFNRFQEVRKVWRVIENKRVLIEHPFTEEMGKREKDALIMGHFAECIRKEGCVFVALYQNKVIAFATLPYAFFGSRNQYVNIAEFYTSYEFRGYGIGKNLFAQCAKQGKEWGAEKLYISSHSAEETVAFYRSVGCVDAIEINQQLAEKEPYDIQMEYSLE</sequence>
<dbReference type="Proteomes" id="UP000182836">
    <property type="component" value="Unassembled WGS sequence"/>
</dbReference>
<evidence type="ECO:0000313" key="2">
    <source>
        <dbReference type="Proteomes" id="UP000182836"/>
    </source>
</evidence>
<dbReference type="EMBL" id="FNED01000034">
    <property type="protein sequence ID" value="SDJ96753.1"/>
    <property type="molecule type" value="Genomic_DNA"/>
</dbReference>
<accession>A0A0K2WBC5</accession>
<dbReference type="CDD" id="cd04301">
    <property type="entry name" value="NAT_SF"/>
    <property type="match status" value="1"/>
</dbReference>
<dbReference type="AlphaFoldDB" id="A0A0K2WBC5"/>
<organism evidence="1 2">
    <name type="scientific">Aneurinibacillus migulanus</name>
    <name type="common">Bacillus migulanus</name>
    <dbReference type="NCBI Taxonomy" id="47500"/>
    <lineage>
        <taxon>Bacteria</taxon>
        <taxon>Bacillati</taxon>
        <taxon>Bacillota</taxon>
        <taxon>Bacilli</taxon>
        <taxon>Bacillales</taxon>
        <taxon>Paenibacillaceae</taxon>
        <taxon>Aneurinibacillus group</taxon>
        <taxon>Aneurinibacillus</taxon>
    </lineage>
</organism>
<dbReference type="OrthoDB" id="8116556at2"/>
<reference evidence="1 2" key="1">
    <citation type="submission" date="2016-10" db="EMBL/GenBank/DDBJ databases">
        <authorList>
            <person name="de Groot N.N."/>
        </authorList>
    </citation>
    <scope>NUCLEOTIDE SEQUENCE [LARGE SCALE GENOMIC DNA]</scope>
    <source>
        <strain evidence="1 2">DSM 2895</strain>
    </source>
</reference>
<evidence type="ECO:0000313" key="1">
    <source>
        <dbReference type="EMBL" id="SDJ96753.1"/>
    </source>
</evidence>
<dbReference type="InterPro" id="IPR016181">
    <property type="entry name" value="Acyl_CoA_acyltransferase"/>
</dbReference>
<dbReference type="SUPFAM" id="SSF55729">
    <property type="entry name" value="Acyl-CoA N-acyltransferases (Nat)"/>
    <property type="match status" value="1"/>
</dbReference>
<protein>
    <submittedName>
        <fullName evidence="1">Acetyltransferase (GNAT) domain-containing protein</fullName>
    </submittedName>
</protein>
<dbReference type="Gene3D" id="3.40.630.30">
    <property type="match status" value="1"/>
</dbReference>